<dbReference type="RefSeq" id="WP_149437998.1">
    <property type="nucleotide sequence ID" value="NZ_VTPX01000024.1"/>
</dbReference>
<protein>
    <submittedName>
        <fullName evidence="1">Uncharacterized protein</fullName>
    </submittedName>
</protein>
<dbReference type="EMBL" id="VTPX01000024">
    <property type="protein sequence ID" value="KAA0015304.1"/>
    <property type="molecule type" value="Genomic_DNA"/>
</dbReference>
<comment type="caution">
    <text evidence="1">The sequence shown here is derived from an EMBL/GenBank/DDBJ whole genome shotgun (WGS) entry which is preliminary data.</text>
</comment>
<proteinExistence type="predicted"/>
<dbReference type="AlphaFoldDB" id="A0A640W8S7"/>
<accession>A0A640W8S7</accession>
<keyword evidence="2" id="KW-1185">Reference proteome</keyword>
<name>A0A640W8S7_9GAMM</name>
<evidence type="ECO:0000313" key="2">
    <source>
        <dbReference type="Proteomes" id="UP000466024"/>
    </source>
</evidence>
<organism evidence="1 2">
    <name type="scientific">Salinicola corii</name>
    <dbReference type="NCBI Taxonomy" id="2606937"/>
    <lineage>
        <taxon>Bacteria</taxon>
        <taxon>Pseudomonadati</taxon>
        <taxon>Pseudomonadota</taxon>
        <taxon>Gammaproteobacteria</taxon>
        <taxon>Oceanospirillales</taxon>
        <taxon>Halomonadaceae</taxon>
        <taxon>Salinicola</taxon>
    </lineage>
</organism>
<evidence type="ECO:0000313" key="1">
    <source>
        <dbReference type="EMBL" id="KAA0015304.1"/>
    </source>
</evidence>
<dbReference type="Proteomes" id="UP000466024">
    <property type="component" value="Unassembled WGS sequence"/>
</dbReference>
<sequence length="134" mass="14898">MSWIQAAQRFLMAPLLGKAPGVAAKVQTVYRSAFESEPMVSIFQVNIWPIGAPEAEIEHLEDRYAEIAVTGRLHLPYIPDSLDEINLPMIEVCDGIEASRLANLLIQASKKVKFAFPQMPTWMASGLADRSKSR</sequence>
<reference evidence="1 2" key="1">
    <citation type="submission" date="2019-08" db="EMBL/GenBank/DDBJ databases">
        <title>Bioinformatics analysis of the strain L3 and L5.</title>
        <authorList>
            <person name="Li X."/>
        </authorList>
    </citation>
    <scope>NUCLEOTIDE SEQUENCE [LARGE SCALE GENOMIC DNA]</scope>
    <source>
        <strain evidence="1 2">L3</strain>
    </source>
</reference>
<gene>
    <name evidence="1" type="ORF">F0A16_21180</name>
</gene>